<dbReference type="Proteomes" id="UP000243975">
    <property type="component" value="Unassembled WGS sequence"/>
</dbReference>
<evidence type="ECO:0000313" key="2">
    <source>
        <dbReference type="Proteomes" id="UP000243975"/>
    </source>
</evidence>
<accession>A0A103XXH4</accession>
<dbReference type="AlphaFoldDB" id="A0A103XXH4"/>
<proteinExistence type="predicted"/>
<evidence type="ECO:0000313" key="1">
    <source>
        <dbReference type="EMBL" id="KVH98706.1"/>
    </source>
</evidence>
<keyword evidence="2" id="KW-1185">Reference proteome</keyword>
<organism evidence="1 2">
    <name type="scientific">Cynara cardunculus var. scolymus</name>
    <name type="common">Globe artichoke</name>
    <name type="synonym">Cynara scolymus</name>
    <dbReference type="NCBI Taxonomy" id="59895"/>
    <lineage>
        <taxon>Eukaryota</taxon>
        <taxon>Viridiplantae</taxon>
        <taxon>Streptophyta</taxon>
        <taxon>Embryophyta</taxon>
        <taxon>Tracheophyta</taxon>
        <taxon>Spermatophyta</taxon>
        <taxon>Magnoliopsida</taxon>
        <taxon>eudicotyledons</taxon>
        <taxon>Gunneridae</taxon>
        <taxon>Pentapetalae</taxon>
        <taxon>asterids</taxon>
        <taxon>campanulids</taxon>
        <taxon>Asterales</taxon>
        <taxon>Asteraceae</taxon>
        <taxon>Carduoideae</taxon>
        <taxon>Cardueae</taxon>
        <taxon>Carduinae</taxon>
        <taxon>Cynara</taxon>
    </lineage>
</organism>
<reference evidence="1 2" key="1">
    <citation type="journal article" date="2016" name="Sci. Rep.">
        <title>The genome sequence of the outbreeding globe artichoke constructed de novo incorporating a phase-aware low-pass sequencing strategy of F1 progeny.</title>
        <authorList>
            <person name="Scaglione D."/>
            <person name="Reyes-Chin-Wo S."/>
            <person name="Acquadro A."/>
            <person name="Froenicke L."/>
            <person name="Portis E."/>
            <person name="Beitel C."/>
            <person name="Tirone M."/>
            <person name="Mauro R."/>
            <person name="Lo Monaco A."/>
            <person name="Mauromicale G."/>
            <person name="Faccioli P."/>
            <person name="Cattivelli L."/>
            <person name="Rieseberg L."/>
            <person name="Michelmore R."/>
            <person name="Lanteri S."/>
        </authorList>
    </citation>
    <scope>NUCLEOTIDE SEQUENCE [LARGE SCALE GENOMIC DNA]</scope>
    <source>
        <strain evidence="1">2C</strain>
    </source>
</reference>
<dbReference type="EMBL" id="LEKV01003763">
    <property type="protein sequence ID" value="KVH98706.1"/>
    <property type="molecule type" value="Genomic_DNA"/>
</dbReference>
<comment type="caution">
    <text evidence="1">The sequence shown here is derived from an EMBL/GenBank/DDBJ whole genome shotgun (WGS) entry which is preliminary data.</text>
</comment>
<gene>
    <name evidence="1" type="ORF">Ccrd_023066</name>
</gene>
<protein>
    <submittedName>
        <fullName evidence="1">Uncharacterized protein</fullName>
    </submittedName>
</protein>
<sequence length="72" mass="8128">MVFASQGVGKTTLIARVLETLRISDPNLKIQGFLTRNALSLYQFNHTINLRGNLEYNLASAEIQKNKFSIFV</sequence>
<name>A0A103XXH4_CYNCS</name>
<dbReference type="Gramene" id="KVH98706">
    <property type="protein sequence ID" value="KVH98706"/>
    <property type="gene ID" value="Ccrd_023066"/>
</dbReference>